<dbReference type="SUPFAM" id="SSF46934">
    <property type="entry name" value="UBA-like"/>
    <property type="match status" value="1"/>
</dbReference>
<sequence>MPLNLLQRSMLNEFMQITGASERNAMRILKSTGWKLEAACDRTRAAETNIDKCGLRFDTRDTIPSIFGMSSYYDGILKKWSGYAAQVKTVLVHGV</sequence>
<evidence type="ECO:0008006" key="3">
    <source>
        <dbReference type="Google" id="ProtNLM"/>
    </source>
</evidence>
<accession>A0A4Z1F3I1</accession>
<dbReference type="EMBL" id="PQXH01000011">
    <property type="protein sequence ID" value="TGO18250.1"/>
    <property type="molecule type" value="Genomic_DNA"/>
</dbReference>
<evidence type="ECO:0000313" key="2">
    <source>
        <dbReference type="Proteomes" id="UP000297777"/>
    </source>
</evidence>
<dbReference type="Proteomes" id="UP000297777">
    <property type="component" value="Unassembled WGS sequence"/>
</dbReference>
<dbReference type="Gene3D" id="1.10.8.10">
    <property type="entry name" value="DNA helicase RuvA subunit, C-terminal domain"/>
    <property type="match status" value="1"/>
</dbReference>
<evidence type="ECO:0000313" key="1">
    <source>
        <dbReference type="EMBL" id="TGO18250.1"/>
    </source>
</evidence>
<proteinExistence type="predicted"/>
<dbReference type="AlphaFoldDB" id="A0A4Z1F3I1"/>
<organism evidence="1 2">
    <name type="scientific">Botrytis tulipae</name>
    <dbReference type="NCBI Taxonomy" id="87230"/>
    <lineage>
        <taxon>Eukaryota</taxon>
        <taxon>Fungi</taxon>
        <taxon>Dikarya</taxon>
        <taxon>Ascomycota</taxon>
        <taxon>Pezizomycotina</taxon>
        <taxon>Leotiomycetes</taxon>
        <taxon>Helotiales</taxon>
        <taxon>Sclerotiniaceae</taxon>
        <taxon>Botrytis</taxon>
    </lineage>
</organism>
<protein>
    <recommendedName>
        <fullName evidence="3">Defective in cullin neddylation protein</fullName>
    </recommendedName>
</protein>
<keyword evidence="2" id="KW-1185">Reference proteome</keyword>
<comment type="caution">
    <text evidence="1">The sequence shown here is derived from an EMBL/GenBank/DDBJ whole genome shotgun (WGS) entry which is preliminary data.</text>
</comment>
<gene>
    <name evidence="1" type="ORF">BTUL_0011g00560</name>
</gene>
<dbReference type="OrthoDB" id="27198at2759"/>
<dbReference type="InterPro" id="IPR009060">
    <property type="entry name" value="UBA-like_sf"/>
</dbReference>
<name>A0A4Z1F3I1_9HELO</name>
<dbReference type="Pfam" id="PF14555">
    <property type="entry name" value="UBA_4"/>
    <property type="match status" value="1"/>
</dbReference>
<reference evidence="1 2" key="1">
    <citation type="submission" date="2017-12" db="EMBL/GenBank/DDBJ databases">
        <title>Comparative genomics of Botrytis spp.</title>
        <authorList>
            <person name="Valero-Jimenez C.A."/>
            <person name="Tapia P."/>
            <person name="Veloso J."/>
            <person name="Silva-Moreno E."/>
            <person name="Staats M."/>
            <person name="Valdes J.H."/>
            <person name="Van Kan J.A.L."/>
        </authorList>
    </citation>
    <scope>NUCLEOTIDE SEQUENCE [LARGE SCALE GENOMIC DNA]</scope>
    <source>
        <strain evidence="1 2">Bt9001</strain>
    </source>
</reference>